<evidence type="ECO:0000313" key="2">
    <source>
        <dbReference type="Proteomes" id="UP000602260"/>
    </source>
</evidence>
<proteinExistence type="predicted"/>
<name>A0A8J6IWH6_9FIRM</name>
<keyword evidence="2" id="KW-1185">Reference proteome</keyword>
<accession>A0A8J6IWH6</accession>
<dbReference type="InterPro" id="IPR026990">
    <property type="entry name" value="TnpW"/>
</dbReference>
<protein>
    <submittedName>
        <fullName evidence="1">Transposon-encoded TnpW family protein</fullName>
    </submittedName>
</protein>
<dbReference type="Pfam" id="PF14202">
    <property type="entry name" value="TnpW"/>
    <property type="match status" value="1"/>
</dbReference>
<evidence type="ECO:0000313" key="1">
    <source>
        <dbReference type="EMBL" id="MBC5717859.1"/>
    </source>
</evidence>
<reference evidence="1" key="1">
    <citation type="submission" date="2020-08" db="EMBL/GenBank/DDBJ databases">
        <title>Genome public.</title>
        <authorList>
            <person name="Liu C."/>
            <person name="Sun Q."/>
        </authorList>
    </citation>
    <scope>NUCLEOTIDE SEQUENCE</scope>
    <source>
        <strain evidence="1">BX5</strain>
    </source>
</reference>
<dbReference type="EMBL" id="JACOPN010000008">
    <property type="protein sequence ID" value="MBC5717859.1"/>
    <property type="molecule type" value="Genomic_DNA"/>
</dbReference>
<comment type="caution">
    <text evidence="1">The sequence shown here is derived from an EMBL/GenBank/DDBJ whole genome shotgun (WGS) entry which is preliminary data.</text>
</comment>
<gene>
    <name evidence="1" type="ORF">H8S55_11115</name>
</gene>
<organism evidence="1 2">
    <name type="scientific">Flintibacter faecis</name>
    <dbReference type="NCBI Taxonomy" id="2763047"/>
    <lineage>
        <taxon>Bacteria</taxon>
        <taxon>Bacillati</taxon>
        <taxon>Bacillota</taxon>
        <taxon>Clostridia</taxon>
        <taxon>Eubacteriales</taxon>
        <taxon>Flintibacter</taxon>
    </lineage>
</organism>
<dbReference type="Proteomes" id="UP000602260">
    <property type="component" value="Unassembled WGS sequence"/>
</dbReference>
<dbReference type="AlphaFoldDB" id="A0A8J6IWH6"/>
<sequence>MAGGNASPAPDVPPPDMVKTVGGTTFDIYFHFSQTSRETFTDKVLRLIQSDVVTS</sequence>